<name>A0A0R2AXS7_9LACO</name>
<dbReference type="Proteomes" id="UP000051672">
    <property type="component" value="Unassembled WGS sequence"/>
</dbReference>
<feature type="transmembrane region" description="Helical" evidence="1">
    <location>
        <begin position="392"/>
        <end position="413"/>
    </location>
</feature>
<reference evidence="2 3" key="1">
    <citation type="journal article" date="2015" name="Genome Announc.">
        <title>Expanding the biotechnology potential of lactobacilli through comparative genomics of 213 strains and associated genera.</title>
        <authorList>
            <person name="Sun Z."/>
            <person name="Harris H.M."/>
            <person name="McCann A."/>
            <person name="Guo C."/>
            <person name="Argimon S."/>
            <person name="Zhang W."/>
            <person name="Yang X."/>
            <person name="Jeffery I.B."/>
            <person name="Cooney J.C."/>
            <person name="Kagawa T.F."/>
            <person name="Liu W."/>
            <person name="Song Y."/>
            <person name="Salvetti E."/>
            <person name="Wrobel A."/>
            <person name="Rasinkangas P."/>
            <person name="Parkhill J."/>
            <person name="Rea M.C."/>
            <person name="O'Sullivan O."/>
            <person name="Ritari J."/>
            <person name="Douillard F.P."/>
            <person name="Paul Ross R."/>
            <person name="Yang R."/>
            <person name="Briner A.E."/>
            <person name="Felis G.E."/>
            <person name="de Vos W.M."/>
            <person name="Barrangou R."/>
            <person name="Klaenhammer T.R."/>
            <person name="Caufield P.W."/>
            <person name="Cui Y."/>
            <person name="Zhang H."/>
            <person name="O'Toole P.W."/>
        </authorList>
    </citation>
    <scope>NUCLEOTIDE SEQUENCE [LARGE SCALE GENOMIC DNA]</scope>
    <source>
        <strain evidence="2 3">DSM 23927</strain>
    </source>
</reference>
<feature type="transmembrane region" description="Helical" evidence="1">
    <location>
        <begin position="308"/>
        <end position="327"/>
    </location>
</feature>
<keyword evidence="1" id="KW-1133">Transmembrane helix</keyword>
<dbReference type="Pfam" id="PF09586">
    <property type="entry name" value="YfhO"/>
    <property type="match status" value="1"/>
</dbReference>
<dbReference type="PATRIC" id="fig|1423727.3.peg.1141"/>
<keyword evidence="1" id="KW-0812">Transmembrane</keyword>
<dbReference type="InterPro" id="IPR018580">
    <property type="entry name" value="Uncharacterised_YfhO"/>
</dbReference>
<feature type="transmembrane region" description="Helical" evidence="1">
    <location>
        <begin position="173"/>
        <end position="200"/>
    </location>
</feature>
<dbReference type="STRING" id="1423727.FC34_GL001125"/>
<comment type="caution">
    <text evidence="2">The sequence shown here is derived from an EMBL/GenBank/DDBJ whole genome shotgun (WGS) entry which is preliminary data.</text>
</comment>
<proteinExistence type="predicted"/>
<feature type="transmembrane region" description="Helical" evidence="1">
    <location>
        <begin position="367"/>
        <end position="386"/>
    </location>
</feature>
<dbReference type="PANTHER" id="PTHR38454:SF1">
    <property type="entry name" value="INTEGRAL MEMBRANE PROTEIN"/>
    <property type="match status" value="1"/>
</dbReference>
<feature type="transmembrane region" description="Helical" evidence="1">
    <location>
        <begin position="339"/>
        <end position="355"/>
    </location>
</feature>
<keyword evidence="1" id="KW-0472">Membrane</keyword>
<feature type="transmembrane region" description="Helical" evidence="1">
    <location>
        <begin position="817"/>
        <end position="837"/>
    </location>
</feature>
<gene>
    <name evidence="2" type="ORF">FC34_GL001125</name>
</gene>
<protein>
    <submittedName>
        <fullName evidence="2">Bacterial membrane protein YfhO</fullName>
    </submittedName>
</protein>
<evidence type="ECO:0000256" key="1">
    <source>
        <dbReference type="SAM" id="Phobius"/>
    </source>
</evidence>
<feature type="transmembrane region" description="Helical" evidence="1">
    <location>
        <begin position="120"/>
        <end position="138"/>
    </location>
</feature>
<feature type="transmembrane region" description="Helical" evidence="1">
    <location>
        <begin position="220"/>
        <end position="240"/>
    </location>
</feature>
<dbReference type="EMBL" id="AYZQ01000002">
    <property type="protein sequence ID" value="KRM72141.1"/>
    <property type="molecule type" value="Genomic_DNA"/>
</dbReference>
<feature type="transmembrane region" description="Helical" evidence="1">
    <location>
        <begin position="70"/>
        <end position="87"/>
    </location>
</feature>
<feature type="transmembrane region" description="Helical" evidence="1">
    <location>
        <begin position="145"/>
        <end position="161"/>
    </location>
</feature>
<feature type="transmembrane region" description="Helical" evidence="1">
    <location>
        <begin position="276"/>
        <end position="296"/>
    </location>
</feature>
<keyword evidence="3" id="KW-1185">Reference proteome</keyword>
<sequence length="846" mass="93176">MAFLIVALSYFVTSWVAGTNQLLGGSVMMNDLSQQYLSLFQYYRHTLFGQFDQAGFSLSNGMGGLMAGNWVYYLISPFNIVSLAFPVDRMPEALYVIIWLKIASAGATFTWFIHKCQPQLANTLAILLGVSYALMGWTMNYQSNLMWLDGIVWLPVIVWQLRQLLAGKHRVPYTLVLALIIISNYYIGFMIAIFLVFLALVYAADQFTSWRQLFIQAGRFIGASLLGGLLSAVALIPLVMDLMANKGHVTTPTIGLATKLRRMLWQVPAQLTPGHIGINAPSLFVGTLVVMAVAGFCVNGRFSWRHRLLNVGVLAVLILSLVLPALYLLWHGNQLPQSYPYRFVFLIGFWLLVMAGEQLAQPDWSRAVWLSSVLFPLGLLGYQVLLRHRLTLSWVAIAWGVGILAILAAGFWIGRKHPTGMSAILVLGVALEIGPNSVLGLQARQTSPGASYAAYVQTVMPEMQALARQQNLGRTEKTFMRGGDRGDGYTFNYRGISAFSSNNDPDLASFLGQMGVPAYGYYEAYFNGTQLTDSLFGIQTLVDYTNPGNAKADLNHYGSRTDVAAWPVVAENGALTAYHNPNALPLGFATAADLTLPKFSKTDVLSNQAAVLNRIANRKRAYFRAPVQPQVNFQNLKQAGPVLSKLDPKKSGTLTLRYPVQAGVPTYLLLDGALIKNAQLTIDGKPITMYQATIQPTAFGVTPAQSQLTITLKLDVASVYYSTLQVRQLNVAALQATTKAIKQGGWRLQTVKHNVLAGRIRLKADQQLQTTIPYTAGWTATVDGRIMPVTRGLKHFLAVKAPAGDHRIELRFRTPGLRLGAVVSFIALLVIAGLWWLNEKRRPTKH</sequence>
<accession>A0A0R2AXS7</accession>
<organism evidence="2 3">
    <name type="scientific">Lacticaseibacillus brantae DSM 23927</name>
    <dbReference type="NCBI Taxonomy" id="1423727"/>
    <lineage>
        <taxon>Bacteria</taxon>
        <taxon>Bacillati</taxon>
        <taxon>Bacillota</taxon>
        <taxon>Bacilli</taxon>
        <taxon>Lactobacillales</taxon>
        <taxon>Lactobacillaceae</taxon>
        <taxon>Lacticaseibacillus</taxon>
    </lineage>
</organism>
<dbReference type="PANTHER" id="PTHR38454">
    <property type="entry name" value="INTEGRAL MEMBRANE PROTEIN-RELATED"/>
    <property type="match status" value="1"/>
</dbReference>
<evidence type="ECO:0000313" key="2">
    <source>
        <dbReference type="EMBL" id="KRM72141.1"/>
    </source>
</evidence>
<feature type="transmembrane region" description="Helical" evidence="1">
    <location>
        <begin position="94"/>
        <end position="114"/>
    </location>
</feature>
<dbReference type="AlphaFoldDB" id="A0A0R2AXS7"/>
<evidence type="ECO:0000313" key="3">
    <source>
        <dbReference type="Proteomes" id="UP000051672"/>
    </source>
</evidence>